<name>A0AC34GVE7_9BILA</name>
<sequence length="751" mass="80402">MDLTTNLNSETTSTFDGITPTSDDDVNGGSGSGDNGNGSGDEGDGSGDGSGDGDNSNGSGSGDSENSGSGSGDGDNGENGSGDGSGDNNNGSGIDDGDGEGSGIDNGDGDGSGSGSGDGIDNGGNGNNSGDNDGSGGEENGSGGIDDGGSGDGSENGSGDDNGTGGNENDNIHTTALWDTTNDISDGKKSTTINYANFTTPNPSNNNSSDSTKNPNDSDGRFTTTVSNNNKFSTTLPDSNGSSGNNSQSKTSTTKSALTTTKNLFGQSTTRDPIVFDGYTQTELDQLITKFQLSVTASRIALESQTQDRMLSIVNDNINASYSLRDILISCAYNMVPCDYEKDFEQVADPDFGNCYTYNYNGKHSIVRAGKSQTQDRMLSIVNDNINASYSLRDILISCAYNMVPCDYEKDFEQVADPDFGNCYTYNYNGKHSIVRAGSNYGLKMIAFSNVSEYLETSSKSGMRVVVHKQNFAPFPNTEGINAAVGTYININVRYNNIQRLGEPYGNCHHENDTSEYIYDGFYTYEGCFRTCYQQQIINTCQCADPRFPRPKGSNISWCAVANATLFTCYENYLTTYGDFSNVSNCECHTGCNEPEYNLEVSSAVWPGNITNYTTPMCWGYYPNTKIDCFTAYKENAVFIDISFNRMVHEKTYERAAVTSMNLFHQISGAVALWTGVSMLIFAEMIEVLWFGIFRPNISPRVGSTDKISDISNRKKGSNNSTNIYDSNMAAEYANDVPQPFASHASGIGLI</sequence>
<accession>A0AC34GVE7</accession>
<protein>
    <submittedName>
        <fullName evidence="2">Uncharacterized protein</fullName>
    </submittedName>
</protein>
<organism evidence="1 2">
    <name type="scientific">Panagrolaimus sp. ES5</name>
    <dbReference type="NCBI Taxonomy" id="591445"/>
    <lineage>
        <taxon>Eukaryota</taxon>
        <taxon>Metazoa</taxon>
        <taxon>Ecdysozoa</taxon>
        <taxon>Nematoda</taxon>
        <taxon>Chromadorea</taxon>
        <taxon>Rhabditida</taxon>
        <taxon>Tylenchina</taxon>
        <taxon>Panagrolaimomorpha</taxon>
        <taxon>Panagrolaimoidea</taxon>
        <taxon>Panagrolaimidae</taxon>
        <taxon>Panagrolaimus</taxon>
    </lineage>
</organism>
<dbReference type="WBParaSite" id="ES5_v2.g880.t1">
    <property type="protein sequence ID" value="ES5_v2.g880.t1"/>
    <property type="gene ID" value="ES5_v2.g880"/>
</dbReference>
<evidence type="ECO:0000313" key="2">
    <source>
        <dbReference type="WBParaSite" id="ES5_v2.g880.t1"/>
    </source>
</evidence>
<dbReference type="Proteomes" id="UP000887579">
    <property type="component" value="Unplaced"/>
</dbReference>
<proteinExistence type="predicted"/>
<evidence type="ECO:0000313" key="1">
    <source>
        <dbReference type="Proteomes" id="UP000887579"/>
    </source>
</evidence>
<reference evidence="2" key="1">
    <citation type="submission" date="2022-11" db="UniProtKB">
        <authorList>
            <consortium name="WormBaseParasite"/>
        </authorList>
    </citation>
    <scope>IDENTIFICATION</scope>
</reference>